<gene>
    <name evidence="2" type="ORF">RRG08_026931</name>
</gene>
<proteinExistence type="predicted"/>
<evidence type="ECO:0000313" key="3">
    <source>
        <dbReference type="Proteomes" id="UP001283361"/>
    </source>
</evidence>
<reference evidence="2" key="1">
    <citation type="journal article" date="2023" name="G3 (Bethesda)">
        <title>A reference genome for the long-term kleptoplast-retaining sea slug Elysia crispata morphotype clarki.</title>
        <authorList>
            <person name="Eastman K.E."/>
            <person name="Pendleton A.L."/>
            <person name="Shaikh M.A."/>
            <person name="Suttiyut T."/>
            <person name="Ogas R."/>
            <person name="Tomko P."/>
            <person name="Gavelis G."/>
            <person name="Widhalm J.R."/>
            <person name="Wisecaver J.H."/>
        </authorList>
    </citation>
    <scope>NUCLEOTIDE SEQUENCE</scope>
    <source>
        <strain evidence="2">ECLA1</strain>
    </source>
</reference>
<evidence type="ECO:0000313" key="2">
    <source>
        <dbReference type="EMBL" id="KAK3763019.1"/>
    </source>
</evidence>
<dbReference type="AlphaFoldDB" id="A0AAE1DA16"/>
<sequence>MVLYNVHKSSPSSTTTRSPALSPTSLSMVLPVTHRSLWSSTEVYELSSFKTDNYREVLNESSRQPEYGSRSESHYATQHPRYTPQNSALQRAIIFFAYEGMGHGAWGNQSVK</sequence>
<dbReference type="Proteomes" id="UP001283361">
    <property type="component" value="Unassembled WGS sequence"/>
</dbReference>
<protein>
    <submittedName>
        <fullName evidence="2">Uncharacterized protein</fullName>
    </submittedName>
</protein>
<comment type="caution">
    <text evidence="2">The sequence shown here is derived from an EMBL/GenBank/DDBJ whole genome shotgun (WGS) entry which is preliminary data.</text>
</comment>
<evidence type="ECO:0000256" key="1">
    <source>
        <dbReference type="SAM" id="MobiDB-lite"/>
    </source>
</evidence>
<organism evidence="2 3">
    <name type="scientific">Elysia crispata</name>
    <name type="common">lettuce slug</name>
    <dbReference type="NCBI Taxonomy" id="231223"/>
    <lineage>
        <taxon>Eukaryota</taxon>
        <taxon>Metazoa</taxon>
        <taxon>Spiralia</taxon>
        <taxon>Lophotrochozoa</taxon>
        <taxon>Mollusca</taxon>
        <taxon>Gastropoda</taxon>
        <taxon>Heterobranchia</taxon>
        <taxon>Euthyneura</taxon>
        <taxon>Panpulmonata</taxon>
        <taxon>Sacoglossa</taxon>
        <taxon>Placobranchoidea</taxon>
        <taxon>Plakobranchidae</taxon>
        <taxon>Elysia</taxon>
    </lineage>
</organism>
<dbReference type="EMBL" id="JAWDGP010004617">
    <property type="protein sequence ID" value="KAK3763019.1"/>
    <property type="molecule type" value="Genomic_DNA"/>
</dbReference>
<feature type="region of interest" description="Disordered" evidence="1">
    <location>
        <begin position="1"/>
        <end position="23"/>
    </location>
</feature>
<keyword evidence="3" id="KW-1185">Reference proteome</keyword>
<name>A0AAE1DA16_9GAST</name>
<feature type="non-terminal residue" evidence="2">
    <location>
        <position position="112"/>
    </location>
</feature>
<accession>A0AAE1DA16</accession>
<feature type="compositionally biased region" description="Low complexity" evidence="1">
    <location>
        <begin position="9"/>
        <end position="23"/>
    </location>
</feature>